<accession>A0A171KU24</accession>
<proteinExistence type="predicted"/>
<evidence type="ECO:0000313" key="2">
    <source>
        <dbReference type="Proteomes" id="UP000078084"/>
    </source>
</evidence>
<protein>
    <submittedName>
        <fullName evidence="1">Uncharacterized protein</fullName>
    </submittedName>
</protein>
<evidence type="ECO:0000313" key="1">
    <source>
        <dbReference type="EMBL" id="KKO72391.1"/>
    </source>
</evidence>
<gene>
    <name evidence="1" type="ORF">AAV32_04770</name>
</gene>
<dbReference type="AlphaFoldDB" id="A0A171KU24"/>
<comment type="caution">
    <text evidence="1">The sequence shown here is derived from an EMBL/GenBank/DDBJ whole genome shotgun (WGS) entry which is preliminary data.</text>
</comment>
<organism evidence="1 2">
    <name type="scientific">Kerstersia gyiorum</name>
    <dbReference type="NCBI Taxonomy" id="206506"/>
    <lineage>
        <taxon>Bacteria</taxon>
        <taxon>Pseudomonadati</taxon>
        <taxon>Pseudomonadota</taxon>
        <taxon>Betaproteobacteria</taxon>
        <taxon>Burkholderiales</taxon>
        <taxon>Alcaligenaceae</taxon>
        <taxon>Kerstersia</taxon>
    </lineage>
</organism>
<reference evidence="1 2" key="1">
    <citation type="submission" date="2015-04" db="EMBL/GenBank/DDBJ databases">
        <title>Genome sequence of Kerstersia gyiorum CG1.</title>
        <authorList>
            <person name="Greninger A.L."/>
            <person name="Kozyreva V."/>
            <person name="Chaturvedi V."/>
        </authorList>
    </citation>
    <scope>NUCLEOTIDE SEQUENCE [LARGE SCALE GENOMIC DNA]</scope>
    <source>
        <strain evidence="1 2">CG1</strain>
    </source>
</reference>
<dbReference type="Proteomes" id="UP000078084">
    <property type="component" value="Unassembled WGS sequence"/>
</dbReference>
<dbReference type="EMBL" id="LBNE01000002">
    <property type="protein sequence ID" value="KKO72391.1"/>
    <property type="molecule type" value="Genomic_DNA"/>
</dbReference>
<name>A0A171KU24_9BURK</name>
<sequence>MGLPAANTCRDSVAAALAAVSRSGVCAVLAACGDSNKHDDGGNPIELNLGGRGIRAMAQGSDGQT</sequence>
<keyword evidence="2" id="KW-1185">Reference proteome</keyword>